<evidence type="ECO:0000259" key="2">
    <source>
        <dbReference type="Pfam" id="PF08386"/>
    </source>
</evidence>
<dbReference type="AlphaFoldDB" id="A0A849AEM8"/>
<gene>
    <name evidence="3" type="ORF">HKD39_18425</name>
</gene>
<dbReference type="PROSITE" id="PS51257">
    <property type="entry name" value="PROKAR_LIPOPROTEIN"/>
    <property type="match status" value="1"/>
</dbReference>
<dbReference type="InterPro" id="IPR029058">
    <property type="entry name" value="AB_hydrolase_fold"/>
</dbReference>
<organism evidence="3 4">
    <name type="scientific">Nakamurella aerolata</name>
    <dbReference type="NCBI Taxonomy" id="1656892"/>
    <lineage>
        <taxon>Bacteria</taxon>
        <taxon>Bacillati</taxon>
        <taxon>Actinomycetota</taxon>
        <taxon>Actinomycetes</taxon>
        <taxon>Nakamurellales</taxon>
        <taxon>Nakamurellaceae</taxon>
        <taxon>Nakamurella</taxon>
    </lineage>
</organism>
<accession>A0A849AEM8</accession>
<evidence type="ECO:0000313" key="4">
    <source>
        <dbReference type="Proteomes" id="UP000562984"/>
    </source>
</evidence>
<dbReference type="Pfam" id="PF08386">
    <property type="entry name" value="Abhydrolase_4"/>
    <property type="match status" value="1"/>
</dbReference>
<sequence length="542" mass="54992">MRPVSNRTRALWVLAVVGTVAALLAGCTVGPSARPAVATYGPGGGPPPPPTSAPASSARPTGPGGPGQQAEPLDFGTCSPPDVTDPSPRSQPPVTISLDLTCAELRVPADYQQPSGNSLVLQVARARTAETPLDAAPLVAVIDPPDVGTAGLEAFAASLPAGMLDRQPVVTIDLRGADGELSCLDDSTMLALLSPPAAVADAAAATDLIDLGKQATFDCESRIGSDISRVGSTIAADDLDTLRSALGQDRLQLLGRGLGATIGAEYAHRYPGRVQRLVLDGPADPTATLLAGAQTEAKALEAALDDFTADCAARGADCPLGADPRSTVTELIQQLGETGRGSSGLLINGGTVLLLLAKLLGDQRGWDQLATALGNAAGTGATDGRTARLQGLQQLLSSTFRVSRRSGYLEQQLAYRCNDAAQRPSAEQIASAADAAGKASPTFGAFLVGQAALCSGWPPATAALTRASAPGAAPILVLGAVNDPVSPYAEVQALTRQLASARLLSWQSGQHGSFPGGSCVNTAVERYLTDGAMPTQGAICPP</sequence>
<dbReference type="SUPFAM" id="SSF53474">
    <property type="entry name" value="alpha/beta-Hydrolases"/>
    <property type="match status" value="1"/>
</dbReference>
<comment type="caution">
    <text evidence="3">The sequence shown here is derived from an EMBL/GenBank/DDBJ whole genome shotgun (WGS) entry which is preliminary data.</text>
</comment>
<dbReference type="EMBL" id="JABEND010000017">
    <property type="protein sequence ID" value="NNG37638.1"/>
    <property type="molecule type" value="Genomic_DNA"/>
</dbReference>
<evidence type="ECO:0000313" key="3">
    <source>
        <dbReference type="EMBL" id="NNG37638.1"/>
    </source>
</evidence>
<dbReference type="GO" id="GO:0016787">
    <property type="term" value="F:hydrolase activity"/>
    <property type="evidence" value="ECO:0007669"/>
    <property type="project" value="UniProtKB-KW"/>
</dbReference>
<name>A0A849AEM8_9ACTN</name>
<evidence type="ECO:0000256" key="1">
    <source>
        <dbReference type="SAM" id="MobiDB-lite"/>
    </source>
</evidence>
<keyword evidence="3" id="KW-0378">Hydrolase</keyword>
<proteinExistence type="predicted"/>
<feature type="region of interest" description="Disordered" evidence="1">
    <location>
        <begin position="38"/>
        <end position="94"/>
    </location>
</feature>
<keyword evidence="4" id="KW-1185">Reference proteome</keyword>
<feature type="domain" description="Peptidase S33 tripeptidyl aminopeptidase-like C-terminal" evidence="2">
    <location>
        <begin position="441"/>
        <end position="540"/>
    </location>
</feature>
<reference evidence="3 4" key="1">
    <citation type="submission" date="2020-05" db="EMBL/GenBank/DDBJ databases">
        <title>Nakamurella sp. DB0629 isolated from air conditioner.</title>
        <authorList>
            <person name="Kim D.H."/>
            <person name="Kim D.-U."/>
        </authorList>
    </citation>
    <scope>NUCLEOTIDE SEQUENCE [LARGE SCALE GENOMIC DNA]</scope>
    <source>
        <strain evidence="3 4">DB0629</strain>
    </source>
</reference>
<dbReference type="Proteomes" id="UP000562984">
    <property type="component" value="Unassembled WGS sequence"/>
</dbReference>
<protein>
    <submittedName>
        <fullName evidence="3">Alpha/beta fold hydrolase</fullName>
    </submittedName>
</protein>
<dbReference type="InterPro" id="IPR013595">
    <property type="entry name" value="Pept_S33_TAP-like_C"/>
</dbReference>
<dbReference type="RefSeq" id="WP_171201338.1">
    <property type="nucleotide sequence ID" value="NZ_JABEND010000017.1"/>
</dbReference>
<dbReference type="Gene3D" id="3.40.50.1820">
    <property type="entry name" value="alpha/beta hydrolase"/>
    <property type="match status" value="1"/>
</dbReference>